<feature type="region of interest" description="Disordered" evidence="5">
    <location>
        <begin position="38"/>
        <end position="81"/>
    </location>
</feature>
<dbReference type="SUPFAM" id="SSF54001">
    <property type="entry name" value="Cysteine proteinases"/>
    <property type="match status" value="1"/>
</dbReference>
<keyword evidence="4" id="KW-0788">Thiol protease</keyword>
<dbReference type="PROSITE" id="PS51935">
    <property type="entry name" value="NLPC_P60"/>
    <property type="match status" value="1"/>
</dbReference>
<evidence type="ECO:0000256" key="1">
    <source>
        <dbReference type="ARBA" id="ARBA00007074"/>
    </source>
</evidence>
<dbReference type="InterPro" id="IPR038765">
    <property type="entry name" value="Papain-like_cys_pep_sf"/>
</dbReference>
<evidence type="ECO:0000313" key="7">
    <source>
        <dbReference type="EMBL" id="QES51878.1"/>
    </source>
</evidence>
<dbReference type="AlphaFoldDB" id="A0A5P2DCP2"/>
<dbReference type="InterPro" id="IPR006624">
    <property type="entry name" value="Beta-propeller_rpt_TECPR"/>
</dbReference>
<evidence type="ECO:0000313" key="8">
    <source>
        <dbReference type="Proteomes" id="UP000325211"/>
    </source>
</evidence>
<dbReference type="GO" id="GO:0006508">
    <property type="term" value="P:proteolysis"/>
    <property type="evidence" value="ECO:0007669"/>
    <property type="project" value="UniProtKB-KW"/>
</dbReference>
<evidence type="ECO:0000256" key="4">
    <source>
        <dbReference type="ARBA" id="ARBA00022807"/>
    </source>
</evidence>
<comment type="similarity">
    <text evidence="1">Belongs to the peptidase C40 family.</text>
</comment>
<reference evidence="7 8" key="1">
    <citation type="submission" date="2018-05" db="EMBL/GenBank/DDBJ databases">
        <title>Streptomyces venezuelae.</title>
        <authorList>
            <person name="Kim W."/>
            <person name="Lee N."/>
            <person name="Cho B.-K."/>
        </authorList>
    </citation>
    <scope>NUCLEOTIDE SEQUENCE [LARGE SCALE GENOMIC DNA]</scope>
    <source>
        <strain evidence="7 8">ATCC 21782</strain>
    </source>
</reference>
<proteinExistence type="inferred from homology"/>
<evidence type="ECO:0000259" key="6">
    <source>
        <dbReference type="PROSITE" id="PS51935"/>
    </source>
</evidence>
<dbReference type="EMBL" id="CP029190">
    <property type="protein sequence ID" value="QES51878.1"/>
    <property type="molecule type" value="Genomic_DNA"/>
</dbReference>
<dbReference type="RefSeq" id="WP_150211624.1">
    <property type="nucleotide sequence ID" value="NZ_CP029190.1"/>
</dbReference>
<keyword evidence="2" id="KW-0645">Protease</keyword>
<protein>
    <recommendedName>
        <fullName evidence="6">NlpC/P60 domain-containing protein</fullName>
    </recommendedName>
</protein>
<dbReference type="SUPFAM" id="SSF63825">
    <property type="entry name" value="YWTD domain"/>
    <property type="match status" value="1"/>
</dbReference>
<gene>
    <name evidence="7" type="ORF">DEJ50_32550</name>
</gene>
<feature type="domain" description="NlpC/P60" evidence="6">
    <location>
        <begin position="106"/>
        <end position="236"/>
    </location>
</feature>
<evidence type="ECO:0000256" key="2">
    <source>
        <dbReference type="ARBA" id="ARBA00022670"/>
    </source>
</evidence>
<sequence length="505" mass="52686">MRTRALPRALVRSLATAGLATVVLGIAVLPATAVPTGQAGAYAPSRTAAEEVPDAGSPGQGEPATRDFDESPGTYESGEPAAAAGKDLLRGTEGSAATSSTAARATINRSRVLERARSWVGKGLTYSWTGTQDGYRRDCSGYVSMAWGLARPGLTTDTFAARGVTYTITKDELRPGDALNNDRTLANGHIVLFSGWTDATRSSYWGYEFTGSGVHYRKIPYPYFNNQSSYRPVRNRYVVDDPAPAPTPVNGDLYALTPDKSAVTVWNGSSWTRIGGAAGAIHAGGAGLFATNPATGDIYRYNGTPDSWTKVGNPGAAFAVSGDRLYALTPDRQAVMQWTGTGENWIQIGGAASAIHAGGAGLFATDPHTGVINRYNGTPGSWSKVGNPGAAFAVSGDRLYALTPDRQAVMQWTGTGENWIQIGGPAAAIYAGGMGLVATDPYDGDVYRFLNTPGAWTQVGGPGANFVLSGTHLYGLAPNRSVVTVWTGSGWNQIGGAAATIASGR</sequence>
<name>A0A5P2DCP2_STRVZ</name>
<keyword evidence="3" id="KW-0378">Hydrolase</keyword>
<dbReference type="GO" id="GO:0008234">
    <property type="term" value="F:cysteine-type peptidase activity"/>
    <property type="evidence" value="ECO:0007669"/>
    <property type="project" value="UniProtKB-KW"/>
</dbReference>
<evidence type="ECO:0000256" key="3">
    <source>
        <dbReference type="ARBA" id="ARBA00022801"/>
    </source>
</evidence>
<dbReference type="Gene3D" id="3.90.1720.10">
    <property type="entry name" value="endopeptidase domain like (from Nostoc punctiforme)"/>
    <property type="match status" value="1"/>
</dbReference>
<dbReference type="Proteomes" id="UP000325211">
    <property type="component" value="Chromosome"/>
</dbReference>
<organism evidence="7 8">
    <name type="scientific">Streptomyces venezuelae</name>
    <dbReference type="NCBI Taxonomy" id="54571"/>
    <lineage>
        <taxon>Bacteria</taxon>
        <taxon>Bacillati</taxon>
        <taxon>Actinomycetota</taxon>
        <taxon>Actinomycetes</taxon>
        <taxon>Kitasatosporales</taxon>
        <taxon>Streptomycetaceae</taxon>
        <taxon>Streptomyces</taxon>
    </lineage>
</organism>
<dbReference type="OrthoDB" id="3679112at2"/>
<evidence type="ECO:0000256" key="5">
    <source>
        <dbReference type="SAM" id="MobiDB-lite"/>
    </source>
</evidence>
<accession>A0A5P2DCP2</accession>
<dbReference type="InterPro" id="IPR000064">
    <property type="entry name" value="NLP_P60_dom"/>
</dbReference>
<dbReference type="SMART" id="SM00706">
    <property type="entry name" value="TECPR"/>
    <property type="match status" value="5"/>
</dbReference>